<feature type="compositionally biased region" description="Basic and acidic residues" evidence="1">
    <location>
        <begin position="65"/>
        <end position="76"/>
    </location>
</feature>
<feature type="region of interest" description="Disordered" evidence="1">
    <location>
        <begin position="65"/>
        <end position="87"/>
    </location>
</feature>
<accession>V4RCZ1</accession>
<protein>
    <recommendedName>
        <fullName evidence="2">DUF6898 domain-containing protein</fullName>
    </recommendedName>
</protein>
<dbReference type="AlphaFoldDB" id="V4RCZ1"/>
<proteinExistence type="predicted"/>
<dbReference type="Proteomes" id="UP000017819">
    <property type="component" value="Unassembled WGS sequence"/>
</dbReference>
<reference evidence="3 4" key="1">
    <citation type="journal article" date="2014" name="Genome Announc.">
        <title>Draft Genome Sequence of Lutibaculum baratangense Strain AMV1T, Isolated from a Mud Volcano in Andamans, India.</title>
        <authorList>
            <person name="Singh A."/>
            <person name="Sreenivas A."/>
            <person name="Sathyanarayana Reddy G."/>
            <person name="Pinnaka A.K."/>
            <person name="Shivaji S."/>
        </authorList>
    </citation>
    <scope>NUCLEOTIDE SEQUENCE [LARGE SCALE GENOMIC DNA]</scope>
    <source>
        <strain evidence="3 4">AMV1</strain>
    </source>
</reference>
<organism evidence="3 4">
    <name type="scientific">Lutibaculum baratangense AMV1</name>
    <dbReference type="NCBI Taxonomy" id="631454"/>
    <lineage>
        <taxon>Bacteria</taxon>
        <taxon>Pseudomonadati</taxon>
        <taxon>Pseudomonadota</taxon>
        <taxon>Alphaproteobacteria</taxon>
        <taxon>Hyphomicrobiales</taxon>
        <taxon>Tepidamorphaceae</taxon>
        <taxon>Lutibaculum</taxon>
    </lineage>
</organism>
<dbReference type="STRING" id="631454.N177_3332"/>
<evidence type="ECO:0000256" key="1">
    <source>
        <dbReference type="SAM" id="MobiDB-lite"/>
    </source>
</evidence>
<evidence type="ECO:0000313" key="4">
    <source>
        <dbReference type="Proteomes" id="UP000017819"/>
    </source>
</evidence>
<dbReference type="Pfam" id="PF21839">
    <property type="entry name" value="DUF6898"/>
    <property type="match status" value="1"/>
</dbReference>
<evidence type="ECO:0000259" key="2">
    <source>
        <dbReference type="Pfam" id="PF21839"/>
    </source>
</evidence>
<comment type="caution">
    <text evidence="3">The sequence shown here is derived from an EMBL/GenBank/DDBJ whole genome shotgun (WGS) entry which is preliminary data.</text>
</comment>
<name>V4RCZ1_9HYPH</name>
<dbReference type="EMBL" id="AWXZ01000039">
    <property type="protein sequence ID" value="ESR23264.1"/>
    <property type="molecule type" value="Genomic_DNA"/>
</dbReference>
<feature type="domain" description="DUF6898" evidence="2">
    <location>
        <begin position="17"/>
        <end position="69"/>
    </location>
</feature>
<gene>
    <name evidence="3" type="ORF">N177_3332</name>
</gene>
<keyword evidence="4" id="KW-1185">Reference proteome</keyword>
<dbReference type="InterPro" id="IPR054193">
    <property type="entry name" value="DUF6898"/>
</dbReference>
<dbReference type="RefSeq" id="WP_023433450.1">
    <property type="nucleotide sequence ID" value="NZ_AWXZ01000039.1"/>
</dbReference>
<evidence type="ECO:0000313" key="3">
    <source>
        <dbReference type="EMBL" id="ESR23264.1"/>
    </source>
</evidence>
<sequence>MNRGSGRPPAGDAPATGEIYLEYQVLGGQMRVAAIDAATGHEVTLVVPPNLPEADIVRLARRKLEMRRASRPDKPEPSAPGSRGRLA</sequence>